<dbReference type="Pfam" id="PF06998">
    <property type="entry name" value="DUF1307"/>
    <property type="match status" value="1"/>
</dbReference>
<dbReference type="PIRSF" id="PIRSF006187">
    <property type="entry name" value="DUF1307"/>
    <property type="match status" value="1"/>
</dbReference>
<comment type="caution">
    <text evidence="1">The sequence shown here is derived from an EMBL/GenBank/DDBJ whole genome shotgun (WGS) entry which is preliminary data.</text>
</comment>
<organism evidence="1 2">
    <name type="scientific">Staphylococcus pragensis</name>
    <dbReference type="NCBI Taxonomy" id="1611836"/>
    <lineage>
        <taxon>Bacteria</taxon>
        <taxon>Bacillati</taxon>
        <taxon>Bacillota</taxon>
        <taxon>Bacilli</taxon>
        <taxon>Bacillales</taxon>
        <taxon>Staphylococcaceae</taxon>
        <taxon>Staphylococcus</taxon>
    </lineage>
</organism>
<dbReference type="InterPro" id="IPR009736">
    <property type="entry name" value="DUF1307"/>
</dbReference>
<dbReference type="Gene3D" id="3.30.1830.10">
    <property type="entry name" value="YehR-like"/>
    <property type="match status" value="1"/>
</dbReference>
<dbReference type="PROSITE" id="PS51257">
    <property type="entry name" value="PROKAR_LIPOPROTEIN"/>
    <property type="match status" value="1"/>
</dbReference>
<reference evidence="1 2" key="1">
    <citation type="submission" date="2019-04" db="EMBL/GenBank/DDBJ databases">
        <title>Genomic characterization of Staphylococcus petrasii strains.</title>
        <authorList>
            <person name="Vrbovska V."/>
            <person name="Kovarovic V."/>
            <person name="Maslanova I."/>
            <person name="Indrakova A."/>
            <person name="Petras P."/>
            <person name="Sedo O."/>
            <person name="Svec P."/>
            <person name="Fisarova L."/>
            <person name="Sedlacek I."/>
            <person name="Doskar J."/>
            <person name="Pantucek R."/>
        </authorList>
    </citation>
    <scope>NUCLEOTIDE SEQUENCE [LARGE SCALE GENOMIC DNA]</scope>
    <source>
        <strain evidence="1 2">CCM 8529</strain>
    </source>
</reference>
<dbReference type="AlphaFoldDB" id="A0A4Z1BNV1"/>
<sequence>MMKKFLILVGIVVLSVSLLSACSKERSKTYEGDVDGKHVITTLTYKKNKVLKQNTISTLKYNDLGMSKEEGKKAFDDNRSLKDYKGVSYKLEDNHEKWVENVEIDYKKANLKEIGKQLPYATLSKNGKKVNMEGSVRYLKHLGFKQKSNMTDD</sequence>
<dbReference type="InterPro" id="IPR036699">
    <property type="entry name" value="YehR-like_sf"/>
</dbReference>
<evidence type="ECO:0000313" key="1">
    <source>
        <dbReference type="EMBL" id="TGN27460.1"/>
    </source>
</evidence>
<proteinExistence type="predicted"/>
<dbReference type="SUPFAM" id="SSF160704">
    <property type="entry name" value="YehR-like"/>
    <property type="match status" value="1"/>
</dbReference>
<gene>
    <name evidence="1" type="ORF">E2558_06335</name>
</gene>
<name>A0A4Z1BNV1_9STAP</name>
<evidence type="ECO:0000313" key="2">
    <source>
        <dbReference type="Proteomes" id="UP000297459"/>
    </source>
</evidence>
<dbReference type="Proteomes" id="UP000297459">
    <property type="component" value="Unassembled WGS sequence"/>
</dbReference>
<protein>
    <submittedName>
        <fullName evidence="1">DUF1307 domain-containing protein</fullName>
    </submittedName>
</protein>
<dbReference type="EMBL" id="SRPJ01000002">
    <property type="protein sequence ID" value="TGN27460.1"/>
    <property type="molecule type" value="Genomic_DNA"/>
</dbReference>
<accession>A0A4Z1BNV1</accession>
<keyword evidence="2" id="KW-1185">Reference proteome</keyword>